<evidence type="ECO:0000313" key="1">
    <source>
        <dbReference type="EMBL" id="PKU47131.1"/>
    </source>
</evidence>
<dbReference type="EMBL" id="KZ505687">
    <property type="protein sequence ID" value="PKU47131.1"/>
    <property type="molecule type" value="Genomic_DNA"/>
</dbReference>
<dbReference type="PANTHER" id="PTHR33332">
    <property type="entry name" value="REVERSE TRANSCRIPTASE DOMAIN-CONTAINING PROTEIN"/>
    <property type="match status" value="1"/>
</dbReference>
<accession>A0A2I0UM56</accession>
<protein>
    <recommendedName>
        <fullName evidence="3">Rna-directed dna polymerase from mobile element jockey-like</fullName>
    </recommendedName>
</protein>
<name>A0A2I0UM56_LIMLA</name>
<gene>
    <name evidence="1" type="ORF">llap_2571</name>
</gene>
<keyword evidence="2" id="KW-1185">Reference proteome</keyword>
<reference evidence="2" key="2">
    <citation type="submission" date="2017-12" db="EMBL/GenBank/DDBJ databases">
        <title>Genome sequence of the Bar-tailed Godwit (Limosa lapponica baueri).</title>
        <authorList>
            <person name="Lima N.C.B."/>
            <person name="Parody-Merino A.M."/>
            <person name="Battley P.F."/>
            <person name="Fidler A.E."/>
            <person name="Prosdocimi F."/>
        </authorList>
    </citation>
    <scope>NUCLEOTIDE SEQUENCE [LARGE SCALE GENOMIC DNA]</scope>
</reference>
<dbReference type="Proteomes" id="UP000233556">
    <property type="component" value="Unassembled WGS sequence"/>
</dbReference>
<evidence type="ECO:0000313" key="2">
    <source>
        <dbReference type="Proteomes" id="UP000233556"/>
    </source>
</evidence>
<reference evidence="2" key="1">
    <citation type="submission" date="2017-11" db="EMBL/GenBank/DDBJ databases">
        <authorList>
            <person name="Lima N.C."/>
            <person name="Parody-Merino A.M."/>
            <person name="Battley P.F."/>
            <person name="Fidler A.E."/>
            <person name="Prosdocimi F."/>
        </authorList>
    </citation>
    <scope>NUCLEOTIDE SEQUENCE [LARGE SCALE GENOMIC DNA]</scope>
</reference>
<organism evidence="1 2">
    <name type="scientific">Limosa lapponica baueri</name>
    <dbReference type="NCBI Taxonomy" id="1758121"/>
    <lineage>
        <taxon>Eukaryota</taxon>
        <taxon>Metazoa</taxon>
        <taxon>Chordata</taxon>
        <taxon>Craniata</taxon>
        <taxon>Vertebrata</taxon>
        <taxon>Euteleostomi</taxon>
        <taxon>Archelosauria</taxon>
        <taxon>Archosauria</taxon>
        <taxon>Dinosauria</taxon>
        <taxon>Saurischia</taxon>
        <taxon>Theropoda</taxon>
        <taxon>Coelurosauria</taxon>
        <taxon>Aves</taxon>
        <taxon>Neognathae</taxon>
        <taxon>Neoaves</taxon>
        <taxon>Charadriiformes</taxon>
        <taxon>Scolopacidae</taxon>
        <taxon>Limosa</taxon>
    </lineage>
</organism>
<proteinExistence type="predicted"/>
<dbReference type="AlphaFoldDB" id="A0A2I0UM56"/>
<sequence length="92" mass="10613">MEKCKILHMERNNPRHQDMLGDTQMESNLAEEDLGVLVNTRLNMIQQCAFVAKKANGILGCIWPGNVSRLMEVILPVYSALMRPHLEFWVQF</sequence>
<evidence type="ECO:0008006" key="3">
    <source>
        <dbReference type="Google" id="ProtNLM"/>
    </source>
</evidence>